<sequence>LKAMGLCKCPKKNMTSLFCYEHRVNVCEHCLLDNHANCVVQTYLQWLSDSDFDPNCTLCSSPMNNGDAPTVRLQCFHVYHWGCVDEWARRLPANTAPAGYRCPQCQTAVFPKPNQTSLLIERLRATLAEANWARAGLGMQLSAEYDRPVAAPPALVAAKAAAAASPAPSTHAAAHNHAAPPAVGNYRASTPATVLSMDDGGVEYAGPIASRNEIGVRKKYGESCEDTRPLLTNDSYRDADEGANKYARRPPMEWARGLWRAKYGDGGAARDEGPSGWRKMVFIGFLMLLVLATVFMVLSRIMSRPGDDDPLYDPMSNPNIRVAAEESRAFH</sequence>
<dbReference type="Gene3D" id="3.30.40.10">
    <property type="entry name" value="Zinc/RING finger domain, C3HC4 (zinc finger)"/>
    <property type="match status" value="1"/>
</dbReference>
<evidence type="ECO:0000259" key="12">
    <source>
        <dbReference type="PROSITE" id="PS50089"/>
    </source>
</evidence>
<evidence type="ECO:0000256" key="6">
    <source>
        <dbReference type="ARBA" id="ARBA00022771"/>
    </source>
</evidence>
<evidence type="ECO:0000256" key="11">
    <source>
        <dbReference type="RuleBase" id="RU369078"/>
    </source>
</evidence>
<keyword evidence="6 10" id="KW-0863">Zinc-finger</keyword>
<dbReference type="PANTHER" id="PTHR12981">
    <property type="entry name" value="ZINC FINGER PROTEIN-LIKE 1"/>
    <property type="match status" value="1"/>
</dbReference>
<proteinExistence type="inferred from homology"/>
<comment type="subcellular location">
    <subcellularLocation>
        <location evidence="1 11">Membrane</location>
        <topology evidence="1 11">Single-pass membrane protein</topology>
    </subcellularLocation>
</comment>
<comment type="caution">
    <text evidence="13">The sequence shown here is derived from an EMBL/GenBank/DDBJ whole genome shotgun (WGS) entry which is preliminary data.</text>
</comment>
<evidence type="ECO:0000256" key="7">
    <source>
        <dbReference type="ARBA" id="ARBA00022833"/>
    </source>
</evidence>
<feature type="transmembrane region" description="Helical" evidence="11">
    <location>
        <begin position="280"/>
        <end position="298"/>
    </location>
</feature>
<evidence type="ECO:0000256" key="8">
    <source>
        <dbReference type="ARBA" id="ARBA00022989"/>
    </source>
</evidence>
<dbReference type="InterPro" id="IPR013083">
    <property type="entry name" value="Znf_RING/FYVE/PHD"/>
</dbReference>
<keyword evidence="4 11" id="KW-0812">Transmembrane</keyword>
<dbReference type="SMART" id="SM00184">
    <property type="entry name" value="RING"/>
    <property type="match status" value="1"/>
</dbReference>
<comment type="similarity">
    <text evidence="2 11">Belongs to the ZFPL1 family.</text>
</comment>
<dbReference type="Pfam" id="PF25998">
    <property type="entry name" value="U-box_ZFPL1"/>
    <property type="match status" value="1"/>
</dbReference>
<evidence type="ECO:0000256" key="3">
    <source>
        <dbReference type="ARBA" id="ARBA00013701"/>
    </source>
</evidence>
<dbReference type="InterPro" id="IPR058730">
    <property type="entry name" value="U-box_ZFPL1-like"/>
</dbReference>
<evidence type="ECO:0000256" key="9">
    <source>
        <dbReference type="ARBA" id="ARBA00023136"/>
    </source>
</evidence>
<evidence type="ECO:0000313" key="14">
    <source>
        <dbReference type="Proteomes" id="UP001432322"/>
    </source>
</evidence>
<keyword evidence="5 11" id="KW-0479">Metal-binding</keyword>
<evidence type="ECO:0000256" key="5">
    <source>
        <dbReference type="ARBA" id="ARBA00022723"/>
    </source>
</evidence>
<gene>
    <name evidence="13" type="ORF">PFISCL1PPCAC_1040</name>
</gene>
<accession>A0AAV5UU45</accession>
<dbReference type="Pfam" id="PF25993">
    <property type="entry name" value="zf-B_box_ZFPL1"/>
    <property type="match status" value="1"/>
</dbReference>
<dbReference type="PANTHER" id="PTHR12981:SF0">
    <property type="entry name" value="ZINC FINGER PROTEIN-LIKE 1"/>
    <property type="match status" value="1"/>
</dbReference>
<evidence type="ECO:0000256" key="10">
    <source>
        <dbReference type="PROSITE-ProRule" id="PRU00175"/>
    </source>
</evidence>
<evidence type="ECO:0000256" key="4">
    <source>
        <dbReference type="ARBA" id="ARBA00022692"/>
    </source>
</evidence>
<reference evidence="13" key="1">
    <citation type="submission" date="2023-10" db="EMBL/GenBank/DDBJ databases">
        <title>Genome assembly of Pristionchus species.</title>
        <authorList>
            <person name="Yoshida K."/>
            <person name="Sommer R.J."/>
        </authorList>
    </citation>
    <scope>NUCLEOTIDE SEQUENCE</scope>
    <source>
        <strain evidence="13">RS5133</strain>
    </source>
</reference>
<organism evidence="13 14">
    <name type="scientific">Pristionchus fissidentatus</name>
    <dbReference type="NCBI Taxonomy" id="1538716"/>
    <lineage>
        <taxon>Eukaryota</taxon>
        <taxon>Metazoa</taxon>
        <taxon>Ecdysozoa</taxon>
        <taxon>Nematoda</taxon>
        <taxon>Chromadorea</taxon>
        <taxon>Rhabditida</taxon>
        <taxon>Rhabditina</taxon>
        <taxon>Diplogasteromorpha</taxon>
        <taxon>Diplogasteroidea</taxon>
        <taxon>Neodiplogasteridae</taxon>
        <taxon>Pristionchus</taxon>
    </lineage>
</organism>
<feature type="domain" description="RING-type" evidence="12">
    <location>
        <begin position="56"/>
        <end position="106"/>
    </location>
</feature>
<dbReference type="EMBL" id="BTSY01000001">
    <property type="protein sequence ID" value="GMT09743.1"/>
    <property type="molecule type" value="Genomic_DNA"/>
</dbReference>
<dbReference type="InterPro" id="IPR039043">
    <property type="entry name" value="ZFPL1"/>
</dbReference>
<dbReference type="InterPro" id="IPR058731">
    <property type="entry name" value="Znf-B_box_ZFPL1-like"/>
</dbReference>
<dbReference type="PROSITE" id="PS50089">
    <property type="entry name" value="ZF_RING_2"/>
    <property type="match status" value="1"/>
</dbReference>
<evidence type="ECO:0000256" key="1">
    <source>
        <dbReference type="ARBA" id="ARBA00004167"/>
    </source>
</evidence>
<evidence type="ECO:0000256" key="2">
    <source>
        <dbReference type="ARBA" id="ARBA00005561"/>
    </source>
</evidence>
<dbReference type="Proteomes" id="UP001432322">
    <property type="component" value="Unassembled WGS sequence"/>
</dbReference>
<dbReference type="AlphaFoldDB" id="A0AAV5UU45"/>
<name>A0AAV5UU45_9BILA</name>
<evidence type="ECO:0000313" key="13">
    <source>
        <dbReference type="EMBL" id="GMT09743.1"/>
    </source>
</evidence>
<keyword evidence="8 11" id="KW-1133">Transmembrane helix</keyword>
<dbReference type="GO" id="GO:0016020">
    <property type="term" value="C:membrane"/>
    <property type="evidence" value="ECO:0007669"/>
    <property type="project" value="UniProtKB-SubCell"/>
</dbReference>
<dbReference type="CDD" id="cd16487">
    <property type="entry name" value="mRING-H2-C3DHC3_ZFPL1"/>
    <property type="match status" value="1"/>
</dbReference>
<protein>
    <recommendedName>
        <fullName evidence="3 11">Zinc finger protein-like 1 homolog</fullName>
    </recommendedName>
</protein>
<keyword evidence="9 11" id="KW-0472">Membrane</keyword>
<dbReference type="GO" id="GO:0008270">
    <property type="term" value="F:zinc ion binding"/>
    <property type="evidence" value="ECO:0007669"/>
    <property type="project" value="UniProtKB-UniRule"/>
</dbReference>
<keyword evidence="7 11" id="KW-0862">Zinc</keyword>
<dbReference type="SUPFAM" id="SSF57850">
    <property type="entry name" value="RING/U-box"/>
    <property type="match status" value="1"/>
</dbReference>
<feature type="non-terminal residue" evidence="13">
    <location>
        <position position="1"/>
    </location>
</feature>
<keyword evidence="14" id="KW-1185">Reference proteome</keyword>
<dbReference type="GO" id="GO:0005794">
    <property type="term" value="C:Golgi apparatus"/>
    <property type="evidence" value="ECO:0007669"/>
    <property type="project" value="TreeGrafter"/>
</dbReference>
<dbReference type="InterPro" id="IPR001841">
    <property type="entry name" value="Znf_RING"/>
</dbReference>